<dbReference type="Pfam" id="PF00395">
    <property type="entry name" value="SLH"/>
    <property type="match status" value="1"/>
</dbReference>
<evidence type="ECO:0000313" key="3">
    <source>
        <dbReference type="EMBL" id="GGD94819.1"/>
    </source>
</evidence>
<dbReference type="RefSeq" id="WP_229750652.1">
    <property type="nucleotide sequence ID" value="NZ_BMHP01000007.1"/>
</dbReference>
<dbReference type="PROSITE" id="PS51272">
    <property type="entry name" value="SLH"/>
    <property type="match status" value="1"/>
</dbReference>
<dbReference type="InterPro" id="IPR001119">
    <property type="entry name" value="SLH_dom"/>
</dbReference>
<accession>A0A916ZFX6</accession>
<sequence length="78" mass="8128">MLTRALQSTGAIKPATSGSTLDGYRDANQIAAYAADSAATMAECGLVTGANGFMKPKRLTSRAEAATFLYRAIGLIEK</sequence>
<gene>
    <name evidence="3" type="ORF">GCM10010911_61880</name>
</gene>
<reference evidence="3" key="1">
    <citation type="journal article" date="2014" name="Int. J. Syst. Evol. Microbiol.">
        <title>Complete genome sequence of Corynebacterium casei LMG S-19264T (=DSM 44701T), isolated from a smear-ripened cheese.</title>
        <authorList>
            <consortium name="US DOE Joint Genome Institute (JGI-PGF)"/>
            <person name="Walter F."/>
            <person name="Albersmeier A."/>
            <person name="Kalinowski J."/>
            <person name="Ruckert C."/>
        </authorList>
    </citation>
    <scope>NUCLEOTIDE SEQUENCE</scope>
    <source>
        <strain evidence="3">CGMCC 1.15178</strain>
    </source>
</reference>
<organism evidence="3 4">
    <name type="scientific">Paenibacillus nasutitermitis</name>
    <dbReference type="NCBI Taxonomy" id="1652958"/>
    <lineage>
        <taxon>Bacteria</taxon>
        <taxon>Bacillati</taxon>
        <taxon>Bacillota</taxon>
        <taxon>Bacilli</taxon>
        <taxon>Bacillales</taxon>
        <taxon>Paenibacillaceae</taxon>
        <taxon>Paenibacillus</taxon>
    </lineage>
</organism>
<reference evidence="3" key="2">
    <citation type="submission" date="2020-09" db="EMBL/GenBank/DDBJ databases">
        <authorList>
            <person name="Sun Q."/>
            <person name="Zhou Y."/>
        </authorList>
    </citation>
    <scope>NUCLEOTIDE SEQUENCE</scope>
    <source>
        <strain evidence="3">CGMCC 1.15178</strain>
    </source>
</reference>
<feature type="domain" description="SLH" evidence="2">
    <location>
        <begin position="21"/>
        <end position="78"/>
    </location>
</feature>
<keyword evidence="4" id="KW-1185">Reference proteome</keyword>
<comment type="caution">
    <text evidence="3">The sequence shown here is derived from an EMBL/GenBank/DDBJ whole genome shotgun (WGS) entry which is preliminary data.</text>
</comment>
<dbReference type="AlphaFoldDB" id="A0A916ZFX6"/>
<dbReference type="Proteomes" id="UP000612456">
    <property type="component" value="Unassembled WGS sequence"/>
</dbReference>
<dbReference type="EMBL" id="BMHP01000007">
    <property type="protein sequence ID" value="GGD94819.1"/>
    <property type="molecule type" value="Genomic_DNA"/>
</dbReference>
<protein>
    <recommendedName>
        <fullName evidence="2">SLH domain-containing protein</fullName>
    </recommendedName>
</protein>
<proteinExistence type="predicted"/>
<evidence type="ECO:0000313" key="4">
    <source>
        <dbReference type="Proteomes" id="UP000612456"/>
    </source>
</evidence>
<evidence type="ECO:0000256" key="1">
    <source>
        <dbReference type="SAM" id="MobiDB-lite"/>
    </source>
</evidence>
<name>A0A916ZFX6_9BACL</name>
<feature type="compositionally biased region" description="Polar residues" evidence="1">
    <location>
        <begin position="1"/>
        <end position="20"/>
    </location>
</feature>
<evidence type="ECO:0000259" key="2">
    <source>
        <dbReference type="PROSITE" id="PS51272"/>
    </source>
</evidence>
<feature type="region of interest" description="Disordered" evidence="1">
    <location>
        <begin position="1"/>
        <end position="23"/>
    </location>
</feature>